<dbReference type="Gene3D" id="1.10.260.40">
    <property type="entry name" value="lambda repressor-like DNA-binding domains"/>
    <property type="match status" value="1"/>
</dbReference>
<protein>
    <recommendedName>
        <fullName evidence="1">HTH cro/C1-type domain-containing protein</fullName>
    </recommendedName>
</protein>
<dbReference type="GO" id="GO:0003677">
    <property type="term" value="F:DNA binding"/>
    <property type="evidence" value="ECO:0007669"/>
    <property type="project" value="InterPro"/>
</dbReference>
<dbReference type="Proteomes" id="UP000000628">
    <property type="component" value="Chromosome"/>
</dbReference>
<dbReference type="SUPFAM" id="SSF47413">
    <property type="entry name" value="lambda repressor-like DNA-binding domains"/>
    <property type="match status" value="1"/>
</dbReference>
<dbReference type="EMBL" id="CP001706">
    <property type="protein sequence ID" value="ACV09767.1"/>
    <property type="molecule type" value="Genomic_DNA"/>
</dbReference>
<evidence type="ECO:0000313" key="3">
    <source>
        <dbReference type="Proteomes" id="UP000000628"/>
    </source>
</evidence>
<keyword evidence="3" id="KW-1185">Reference proteome</keyword>
<dbReference type="STRING" id="471856.Jden_2130"/>
<dbReference type="AlphaFoldDB" id="C7R143"/>
<dbReference type="Pfam" id="PF01381">
    <property type="entry name" value="HTH_3"/>
    <property type="match status" value="1"/>
</dbReference>
<reference evidence="2 3" key="1">
    <citation type="journal article" date="2009" name="Stand. Genomic Sci.">
        <title>Complete genome sequence of Jonesia denitrificans type strain (Prevot 55134).</title>
        <authorList>
            <person name="Pukall R."/>
            <person name="Gehrich-Schroter G."/>
            <person name="Lapidus A."/>
            <person name="Nolan M."/>
            <person name="Glavina Del Rio T."/>
            <person name="Lucas S."/>
            <person name="Chen F."/>
            <person name="Tice H."/>
            <person name="Pitluck S."/>
            <person name="Cheng J.F."/>
            <person name="Copeland A."/>
            <person name="Saunders E."/>
            <person name="Brettin T."/>
            <person name="Detter J.C."/>
            <person name="Bruce D."/>
            <person name="Goodwin L."/>
            <person name="Pati A."/>
            <person name="Ivanova N."/>
            <person name="Mavromatis K."/>
            <person name="Ovchinnikova G."/>
            <person name="Chen A."/>
            <person name="Palaniappan K."/>
            <person name="Land M."/>
            <person name="Hauser L."/>
            <person name="Chang Y.J."/>
            <person name="Jeffries C.D."/>
            <person name="Chain P."/>
            <person name="Goker M."/>
            <person name="Bristow J."/>
            <person name="Eisen J.A."/>
            <person name="Markowitz V."/>
            <person name="Hugenholtz P."/>
            <person name="Kyrpides N.C."/>
            <person name="Klenk H.P."/>
            <person name="Han C."/>
        </authorList>
    </citation>
    <scope>NUCLEOTIDE SEQUENCE [LARGE SCALE GENOMIC DNA]</scope>
    <source>
        <strain evidence="3">ATCC 14870 / DSM 20603 / BCRC 15368 / CIP 55.134 / JCM 11481 / NBRC 15587 / NCTC 10816 / Prevot 55134</strain>
    </source>
</reference>
<dbReference type="HOGENOM" id="CLU_2649597_0_0_11"/>
<evidence type="ECO:0000259" key="1">
    <source>
        <dbReference type="Pfam" id="PF01381"/>
    </source>
</evidence>
<organism evidence="2 3">
    <name type="scientific">Jonesia denitrificans (strain ATCC 14870 / DSM 20603 / BCRC 15368 / CIP 55.134 / JCM 11481 / NBRC 15587 / NCTC 10816 / Prevot 55134)</name>
    <name type="common">Listeria denitrificans</name>
    <dbReference type="NCBI Taxonomy" id="471856"/>
    <lineage>
        <taxon>Bacteria</taxon>
        <taxon>Bacillati</taxon>
        <taxon>Actinomycetota</taxon>
        <taxon>Actinomycetes</taxon>
        <taxon>Micrococcales</taxon>
        <taxon>Jonesiaceae</taxon>
        <taxon>Jonesia</taxon>
    </lineage>
</organism>
<dbReference type="CDD" id="cd00093">
    <property type="entry name" value="HTH_XRE"/>
    <property type="match status" value="1"/>
</dbReference>
<proteinExistence type="predicted"/>
<gene>
    <name evidence="2" type="ordered locus">Jden_2130</name>
</gene>
<dbReference type="OrthoDB" id="9813335at2"/>
<dbReference type="KEGG" id="jde:Jden_2130"/>
<dbReference type="InterPro" id="IPR010982">
    <property type="entry name" value="Lambda_DNA-bd_dom_sf"/>
</dbReference>
<dbReference type="InterPro" id="IPR001387">
    <property type="entry name" value="Cro/C1-type_HTH"/>
</dbReference>
<feature type="domain" description="HTH cro/C1-type" evidence="1">
    <location>
        <begin position="20"/>
        <end position="52"/>
    </location>
</feature>
<name>C7R143_JONDD</name>
<sequence>MGQPQAQLTKEFLDRVASTGLTDSAIAAAIGVTRQYYSQVKLGKTSPSVAFIVGAIRAGLAKNFSEVAEPAQSIAA</sequence>
<evidence type="ECO:0000313" key="2">
    <source>
        <dbReference type="EMBL" id="ACV09767.1"/>
    </source>
</evidence>
<accession>C7R143</accession>
<dbReference type="RefSeq" id="WP_015772395.1">
    <property type="nucleotide sequence ID" value="NC_013174.1"/>
</dbReference>